<dbReference type="OrthoDB" id="564699at2"/>
<protein>
    <submittedName>
        <fullName evidence="1">DUF2793 domain-containing protein</fullName>
    </submittedName>
</protein>
<dbReference type="EMBL" id="RKST01000003">
    <property type="protein sequence ID" value="RUM98890.1"/>
    <property type="molecule type" value="Genomic_DNA"/>
</dbReference>
<organism evidence="1 2">
    <name type="scientific">Borborobacter arsenicus</name>
    <dbReference type="NCBI Taxonomy" id="1851146"/>
    <lineage>
        <taxon>Bacteria</taxon>
        <taxon>Pseudomonadati</taxon>
        <taxon>Pseudomonadota</taxon>
        <taxon>Alphaproteobacteria</taxon>
        <taxon>Hyphomicrobiales</taxon>
        <taxon>Phyllobacteriaceae</taxon>
        <taxon>Borborobacter</taxon>
    </lineage>
</organism>
<gene>
    <name evidence="1" type="ORF">EET67_04395</name>
</gene>
<sequence>MESSANLTLPYIMPSQAQKHVTHNEALDLLDAVVQLAVVSRTLTAPAGGESDGDRYIVAAAAVGDWQGKDGMVAVWRDGGWNFLAPLQGWLAWVIDEAIPVYWGGSAWERFTNGSVELQNLTQLGLGTTADGLNPFSAKLNKALWTALAVADGGDGDLRYTMNKEGASNVLSLLLQSGFSGRAEIGLVGDNDLAIKVSSDGANWKQALKINRSTGRISSPNILSDFAVSLLPDSGRFAGNGARDTAVGAFAFPAYLTLYNGATVATFGKYITNNNDYGGTGGALAPEIKNLVDTIRDPASRRYGVEFHVAQITVGAGTATTPVVLGGTSYFLSTYLTDGPRVPMMTFHVYVRALDAPIVYRWYPGQTFIKNGVASNNHVVISPADGWVSMTVLDEQSPRSNAGYQPMPCNINAATAGNRYLLACPALMGGITQVDDNVGVIAGFNRWLA</sequence>
<name>A0A432V9P5_9HYPH</name>
<dbReference type="Pfam" id="PF10983">
    <property type="entry name" value="DUF2793"/>
    <property type="match status" value="1"/>
</dbReference>
<evidence type="ECO:0000313" key="2">
    <source>
        <dbReference type="Proteomes" id="UP000281647"/>
    </source>
</evidence>
<comment type="caution">
    <text evidence="1">The sequence shown here is derived from an EMBL/GenBank/DDBJ whole genome shotgun (WGS) entry which is preliminary data.</text>
</comment>
<accession>A0A432V9P5</accession>
<reference evidence="1 2" key="1">
    <citation type="submission" date="2018-11" db="EMBL/GenBank/DDBJ databases">
        <title>Pseudaminobacter arsenicus sp. nov., an arsenic-resistant bacterium isolated from arsenic-rich aquifers.</title>
        <authorList>
            <person name="Mu Y."/>
        </authorList>
    </citation>
    <scope>NUCLEOTIDE SEQUENCE [LARGE SCALE GENOMIC DNA]</scope>
    <source>
        <strain evidence="1 2">CB3</strain>
    </source>
</reference>
<dbReference type="Proteomes" id="UP000281647">
    <property type="component" value="Unassembled WGS sequence"/>
</dbReference>
<keyword evidence="2" id="KW-1185">Reference proteome</keyword>
<dbReference type="AlphaFoldDB" id="A0A432V9P5"/>
<dbReference type="InterPro" id="IPR021251">
    <property type="entry name" value="DUF2793"/>
</dbReference>
<evidence type="ECO:0000313" key="1">
    <source>
        <dbReference type="EMBL" id="RUM98890.1"/>
    </source>
</evidence>
<proteinExistence type="predicted"/>
<dbReference type="RefSeq" id="WP_128624393.1">
    <property type="nucleotide sequence ID" value="NZ_ML133508.1"/>
</dbReference>